<reference evidence="15 16" key="1">
    <citation type="submission" date="2019-09" db="EMBL/GenBank/DDBJ databases">
        <title>Whole-genome sequence of the purple sulfur bacterium Thiohalocapsa marina DSM 19078.</title>
        <authorList>
            <person name="Kyndt J.A."/>
            <person name="Meyer T.E."/>
        </authorList>
    </citation>
    <scope>NUCLEOTIDE SEQUENCE [LARGE SCALE GENOMIC DNA]</scope>
    <source>
        <strain evidence="15 16">DSM 19078</strain>
    </source>
</reference>
<evidence type="ECO:0000256" key="3">
    <source>
        <dbReference type="ARBA" id="ARBA00022475"/>
    </source>
</evidence>
<name>A0A5M8FTA2_9GAMM</name>
<dbReference type="GO" id="GO:0005886">
    <property type="term" value="C:plasma membrane"/>
    <property type="evidence" value="ECO:0007669"/>
    <property type="project" value="UniProtKB-SubCell"/>
</dbReference>
<keyword evidence="6 9" id="KW-0472">Membrane</keyword>
<dbReference type="InterPro" id="IPR010920">
    <property type="entry name" value="LSM_dom_sf"/>
</dbReference>
<dbReference type="InterPro" id="IPR006685">
    <property type="entry name" value="MscS_channel_2nd"/>
</dbReference>
<dbReference type="Pfam" id="PF00924">
    <property type="entry name" value="MS_channel_2nd"/>
    <property type="match status" value="1"/>
</dbReference>
<dbReference type="Pfam" id="PF12794">
    <property type="entry name" value="MscS_TM"/>
    <property type="match status" value="1"/>
</dbReference>
<dbReference type="Gene3D" id="1.10.287.1260">
    <property type="match status" value="1"/>
</dbReference>
<dbReference type="Pfam" id="PF21082">
    <property type="entry name" value="MS_channel_3rd"/>
    <property type="match status" value="1"/>
</dbReference>
<dbReference type="InterPro" id="IPR049142">
    <property type="entry name" value="MS_channel_1st"/>
</dbReference>
<comment type="caution">
    <text evidence="15">The sequence shown here is derived from an EMBL/GenBank/DDBJ whole genome shotgun (WGS) entry which is preliminary data.</text>
</comment>
<feature type="transmembrane region" description="Helical" evidence="9">
    <location>
        <begin position="31"/>
        <end position="51"/>
    </location>
</feature>
<evidence type="ECO:0000256" key="5">
    <source>
        <dbReference type="ARBA" id="ARBA00022989"/>
    </source>
</evidence>
<feature type="transmembrane region" description="Helical" evidence="9">
    <location>
        <begin position="943"/>
        <end position="962"/>
    </location>
</feature>
<dbReference type="InterPro" id="IPR025692">
    <property type="entry name" value="MscS_IM_dom1"/>
</dbReference>
<dbReference type="AlphaFoldDB" id="A0A5M8FTA2"/>
<keyword evidence="7" id="KW-0175">Coiled coil</keyword>
<dbReference type="EMBL" id="VWXX01000003">
    <property type="protein sequence ID" value="KAA6187031.1"/>
    <property type="molecule type" value="Genomic_DNA"/>
</dbReference>
<dbReference type="Proteomes" id="UP000322981">
    <property type="component" value="Unassembled WGS sequence"/>
</dbReference>
<feature type="transmembrane region" description="Helical" evidence="9">
    <location>
        <begin position="668"/>
        <end position="690"/>
    </location>
</feature>
<evidence type="ECO:0000256" key="8">
    <source>
        <dbReference type="SAM" id="MobiDB-lite"/>
    </source>
</evidence>
<feature type="transmembrane region" description="Helical" evidence="9">
    <location>
        <begin position="589"/>
        <end position="611"/>
    </location>
</feature>
<feature type="transmembrane region" description="Helical" evidence="9">
    <location>
        <begin position="702"/>
        <end position="722"/>
    </location>
</feature>
<evidence type="ECO:0000256" key="1">
    <source>
        <dbReference type="ARBA" id="ARBA00004651"/>
    </source>
</evidence>
<keyword evidence="16" id="KW-1185">Reference proteome</keyword>
<dbReference type="InterPro" id="IPR049278">
    <property type="entry name" value="MS_channel_C"/>
</dbReference>
<feature type="transmembrane region" description="Helical" evidence="9">
    <location>
        <begin position="775"/>
        <end position="800"/>
    </location>
</feature>
<feature type="coiled-coil region" evidence="7">
    <location>
        <begin position="275"/>
        <end position="312"/>
    </location>
</feature>
<keyword evidence="4 9" id="KW-0812">Transmembrane</keyword>
<sequence length="1181" mass="129798">MNTTADSSPCRASPRHIQTLRPEAPRILPRVLPLVPLPILLAVCALLAVSLPPHALAQSESPDAIPQHSTAFVIESPLTAELVQARISKLEADTSIAEEVRAGLLEQYRDVLGNLEQIKAFNARALESRSALERAPSEAEAIRDQLRTDREQLSTESGQEPPPATDLKETERLLARQKAELASIDAMLAEINKALDESDLQPTLIRTRLAEARNALESISAELKLPLGETLGTEAREARQWALESRRDALRAEILALDQQLLSADARRELTQARRDQLQHTQKRLREHRAFLENEADRLRRVEAERVRSETAAAERETLGAHPLVRTLAEQNRDLSDAIGDITRDLDQIDEQQAALEERTLALEQNFRSARERLEAVGLSRALGQALLDERNQLPEPRTLRRQSEQRAERIGEITLAEIRHRDELRQLGEMGRYLAEATAGVEPEQQEQVQAALRKQAELRATLLQRAIDIETSYRRALTALDLAAAQLRETTERYDAFLSERLLWVRSTPPLTEQNFASLPAALRWLLSPTNWLQTGQSLLDGAWRSPLFWLGLLGVAALLWFGGAMRKGIRSRADGLRRISTDRFGLTLEALALTLLLALPWPLLALLLGLQLQAAPQADAFAQAVSNAALSLVPALYYLRAFQLICMPGGLADRHFRWRSEGLTLLRRAIGVAMTLLLPLGFIAAAVYGSADEGFRGTLGRLALTLIGLGLAVLTARVMHPRRGILSAVLEAGPNGWLNRLRLLWYPLMVGVPAALSIMALSGYLYTSGTLLALFIGELWLVLALIVLHQLIARWLIVTRRSLALKAALERRAAREAEREAAADKPAETALSAEEEAVDLATLDAQTRKLLNTVIGLAAALGLFLIWSDVLPALSLLERVTLWSYSTRVDGVERTVPVTLASIGLVLVILLVATVAARNLPALLEILLLKNTAVSAGSRYAATTLTGYGITAIGALLVFSTLGLSWGQVQWLVAALGVGIGFGLQEIVANFISGLIILFERPVRVGDIVTIGDTSGVVTKIEIRATTIRNWDKQELLVPNKEFITGRLLNWTLTDQTNRVTITVGVEYGSDVAAALGLLAEAARENARVMTDPAPMVTMEGFGDNALTLVLRCYLENLDYRLTVTSELHQAIDSKFRAAGIGIAYPQRDIHLRSAEPLEVRFSRAPVSARSTAEQPRA</sequence>
<dbReference type="InterPro" id="IPR023408">
    <property type="entry name" value="MscS_beta-dom_sf"/>
</dbReference>
<evidence type="ECO:0000256" key="9">
    <source>
        <dbReference type="SAM" id="Phobius"/>
    </source>
</evidence>
<evidence type="ECO:0000313" key="16">
    <source>
        <dbReference type="Proteomes" id="UP000322981"/>
    </source>
</evidence>
<evidence type="ECO:0000256" key="2">
    <source>
        <dbReference type="ARBA" id="ARBA00008017"/>
    </source>
</evidence>
<feature type="domain" description="Mechanosensitive ion channel MscS porin" evidence="12">
    <location>
        <begin position="87"/>
        <end position="326"/>
    </location>
</feature>
<feature type="domain" description="Mechanosensitive ion channel MscS C-terminal" evidence="13">
    <location>
        <begin position="1063"/>
        <end position="1146"/>
    </location>
</feature>
<keyword evidence="5 9" id="KW-1133">Transmembrane helix</keyword>
<evidence type="ECO:0000313" key="15">
    <source>
        <dbReference type="EMBL" id="KAA6187031.1"/>
    </source>
</evidence>
<dbReference type="InterPro" id="IPR052702">
    <property type="entry name" value="MscS-like_channel"/>
</dbReference>
<feature type="transmembrane region" description="Helical" evidence="9">
    <location>
        <begin position="746"/>
        <end position="769"/>
    </location>
</feature>
<feature type="transmembrane region" description="Helical" evidence="9">
    <location>
        <begin position="974"/>
        <end position="1002"/>
    </location>
</feature>
<feature type="domain" description="Mechanosensitive ion channel MscS" evidence="10">
    <location>
        <begin position="990"/>
        <end position="1055"/>
    </location>
</feature>
<evidence type="ECO:0000256" key="4">
    <source>
        <dbReference type="ARBA" id="ARBA00022692"/>
    </source>
</evidence>
<dbReference type="PANTHER" id="PTHR30347:SF1">
    <property type="entry name" value="MECHANOSENSITIVE CHANNEL MSCK"/>
    <property type="match status" value="1"/>
</dbReference>
<accession>A0A5M8FTA2</accession>
<evidence type="ECO:0000259" key="11">
    <source>
        <dbReference type="Pfam" id="PF12794"/>
    </source>
</evidence>
<dbReference type="InterPro" id="IPR011066">
    <property type="entry name" value="MscS_channel_C_sf"/>
</dbReference>
<feature type="domain" description="Mechanosensitive ion channel transmembrane helices 2/3" evidence="14">
    <location>
        <begin position="950"/>
        <end position="988"/>
    </location>
</feature>
<evidence type="ECO:0000259" key="12">
    <source>
        <dbReference type="Pfam" id="PF12795"/>
    </source>
</evidence>
<dbReference type="PANTHER" id="PTHR30347">
    <property type="entry name" value="POTASSIUM CHANNEL RELATED"/>
    <property type="match status" value="1"/>
</dbReference>
<dbReference type="SUPFAM" id="SSF82689">
    <property type="entry name" value="Mechanosensitive channel protein MscS (YggB), C-terminal domain"/>
    <property type="match status" value="1"/>
</dbReference>
<evidence type="ECO:0000259" key="14">
    <source>
        <dbReference type="Pfam" id="PF21088"/>
    </source>
</evidence>
<keyword evidence="3" id="KW-1003">Cell membrane</keyword>
<evidence type="ECO:0000259" key="13">
    <source>
        <dbReference type="Pfam" id="PF21082"/>
    </source>
</evidence>
<organism evidence="15 16">
    <name type="scientific">Thiohalocapsa marina</name>
    <dbReference type="NCBI Taxonomy" id="424902"/>
    <lineage>
        <taxon>Bacteria</taxon>
        <taxon>Pseudomonadati</taxon>
        <taxon>Pseudomonadota</taxon>
        <taxon>Gammaproteobacteria</taxon>
        <taxon>Chromatiales</taxon>
        <taxon>Chromatiaceae</taxon>
        <taxon>Thiohalocapsa</taxon>
    </lineage>
</organism>
<dbReference type="InterPro" id="IPR024393">
    <property type="entry name" value="MscS_porin"/>
</dbReference>
<dbReference type="Pfam" id="PF12795">
    <property type="entry name" value="MscS_porin"/>
    <property type="match status" value="1"/>
</dbReference>
<comment type="subcellular location">
    <subcellularLocation>
        <location evidence="1">Cell membrane</location>
        <topology evidence="1">Multi-pass membrane protein</topology>
    </subcellularLocation>
</comment>
<feature type="transmembrane region" description="Helical" evidence="9">
    <location>
        <begin position="900"/>
        <end position="923"/>
    </location>
</feature>
<feature type="region of interest" description="Disordered" evidence="8">
    <location>
        <begin position="150"/>
        <end position="169"/>
    </location>
</feature>
<dbReference type="GO" id="GO:0008381">
    <property type="term" value="F:mechanosensitive monoatomic ion channel activity"/>
    <property type="evidence" value="ECO:0007669"/>
    <property type="project" value="UniProtKB-ARBA"/>
</dbReference>
<dbReference type="SUPFAM" id="SSF82861">
    <property type="entry name" value="Mechanosensitive channel protein MscS (YggB), transmembrane region"/>
    <property type="match status" value="1"/>
</dbReference>
<feature type="coiled-coil region" evidence="7">
    <location>
        <begin position="339"/>
        <end position="366"/>
    </location>
</feature>
<evidence type="ECO:0000259" key="10">
    <source>
        <dbReference type="Pfam" id="PF00924"/>
    </source>
</evidence>
<dbReference type="Gene3D" id="2.30.30.60">
    <property type="match status" value="1"/>
</dbReference>
<dbReference type="SUPFAM" id="SSF50182">
    <property type="entry name" value="Sm-like ribonucleoproteins"/>
    <property type="match status" value="1"/>
</dbReference>
<dbReference type="Gene3D" id="3.30.70.100">
    <property type="match status" value="1"/>
</dbReference>
<proteinExistence type="inferred from homology"/>
<feature type="transmembrane region" description="Helical" evidence="9">
    <location>
        <begin position="857"/>
        <end position="880"/>
    </location>
</feature>
<feature type="transmembrane region" description="Helical" evidence="9">
    <location>
        <begin position="623"/>
        <end position="642"/>
    </location>
</feature>
<dbReference type="Pfam" id="PF21088">
    <property type="entry name" value="MS_channel_1st"/>
    <property type="match status" value="1"/>
</dbReference>
<evidence type="ECO:0000256" key="7">
    <source>
        <dbReference type="SAM" id="Coils"/>
    </source>
</evidence>
<feature type="transmembrane region" description="Helical" evidence="9">
    <location>
        <begin position="550"/>
        <end position="568"/>
    </location>
</feature>
<comment type="similarity">
    <text evidence="2">Belongs to the MscS (TC 1.A.23) family.</text>
</comment>
<dbReference type="InterPro" id="IPR011014">
    <property type="entry name" value="MscS_channel_TM-2"/>
</dbReference>
<dbReference type="OrthoDB" id="9799209at2"/>
<protein>
    <submittedName>
        <fullName evidence="15">Mechanosensitive ion channel</fullName>
    </submittedName>
</protein>
<gene>
    <name evidence="15" type="ORF">F2Q65_03855</name>
</gene>
<evidence type="ECO:0000256" key="6">
    <source>
        <dbReference type="ARBA" id="ARBA00023136"/>
    </source>
</evidence>
<feature type="domain" description="Mechanosensitive ion channel inner membrane" evidence="11">
    <location>
        <begin position="549"/>
        <end position="886"/>
    </location>
</feature>